<dbReference type="InterPro" id="IPR002716">
    <property type="entry name" value="PIN_dom"/>
</dbReference>
<keyword evidence="2" id="KW-0540">Nuclease</keyword>
<dbReference type="Pfam" id="PF13638">
    <property type="entry name" value="PIN_4"/>
    <property type="match status" value="1"/>
</dbReference>
<dbReference type="RefSeq" id="WP_073681196.1">
    <property type="nucleotide sequence ID" value="NZ_JAHBOL010000064.1"/>
</dbReference>
<evidence type="ECO:0000313" key="8">
    <source>
        <dbReference type="Proteomes" id="UP000696413"/>
    </source>
</evidence>
<keyword evidence="3" id="KW-0479">Metal-binding</keyword>
<reference evidence="7 8" key="1">
    <citation type="submission" date="2021-05" db="EMBL/GenBank/DDBJ databases">
        <title>Draft Genome Sequences of Clinical Respiratory Isolates of Mycobacterium goodii Recovered in Ireland.</title>
        <authorList>
            <person name="Flanagan P.R."/>
            <person name="Mok S."/>
            <person name="Roycroft E."/>
            <person name="Rogers T.R."/>
            <person name="Fitzgibbon M."/>
        </authorList>
    </citation>
    <scope>NUCLEOTIDE SEQUENCE [LARGE SCALE GENOMIC DNA]</scope>
    <source>
        <strain evidence="7 8">14IE55</strain>
    </source>
</reference>
<evidence type="ECO:0000259" key="6">
    <source>
        <dbReference type="Pfam" id="PF13638"/>
    </source>
</evidence>
<protein>
    <recommendedName>
        <fullName evidence="6">PIN domain-containing protein</fullName>
    </recommendedName>
</protein>
<keyword evidence="8" id="KW-1185">Reference proteome</keyword>
<keyword evidence="1" id="KW-1277">Toxin-antitoxin system</keyword>
<dbReference type="SUPFAM" id="SSF88723">
    <property type="entry name" value="PIN domain-like"/>
    <property type="match status" value="1"/>
</dbReference>
<dbReference type="Proteomes" id="UP000696413">
    <property type="component" value="Unassembled WGS sequence"/>
</dbReference>
<evidence type="ECO:0000256" key="2">
    <source>
        <dbReference type="ARBA" id="ARBA00022722"/>
    </source>
</evidence>
<feature type="domain" description="PIN" evidence="6">
    <location>
        <begin position="149"/>
        <end position="289"/>
    </location>
</feature>
<keyword evidence="4" id="KW-0378">Hydrolase</keyword>
<comment type="caution">
    <text evidence="7">The sequence shown here is derived from an EMBL/GenBank/DDBJ whole genome shotgun (WGS) entry which is preliminary data.</text>
</comment>
<evidence type="ECO:0000256" key="5">
    <source>
        <dbReference type="ARBA" id="ARBA00022842"/>
    </source>
</evidence>
<sequence length="296" mass="32591">MSARRTTYAENLISELGDIADAYMAILARSGINYVNPNGAGSHLLFVGAADYGWAASSPELQSSRMELLGKIRSWAPRFRLLFPHPIPSVEKRIKRRLAHLERWLVRSGGNDHSIPSTVDEAQHRLAETFDDIRALFALLSDDAYPIRLIVDTNALIDNPNVAAYAKDLGPKYMVHLLPIVLGELDDLKRGGRSDLVRSGAQRAITRIKGLRNNGNILDGVRVEGQIVAKFEHVEPRGADLPDWLDLSVPDDRLVASALLLQSQHPGSAFYVATSDINLQTKLHAVGLPFVEPPTV</sequence>
<accession>A0ABS6HXQ8</accession>
<name>A0ABS6HXQ8_MYCGD</name>
<dbReference type="InterPro" id="IPR029060">
    <property type="entry name" value="PIN-like_dom_sf"/>
</dbReference>
<dbReference type="EMBL" id="JAHBOM010000044">
    <property type="protein sequence ID" value="MBU8827459.1"/>
    <property type="molecule type" value="Genomic_DNA"/>
</dbReference>
<gene>
    <name evidence="7" type="ORF">KL859_31875</name>
</gene>
<evidence type="ECO:0000256" key="4">
    <source>
        <dbReference type="ARBA" id="ARBA00022801"/>
    </source>
</evidence>
<proteinExistence type="predicted"/>
<evidence type="ECO:0000313" key="7">
    <source>
        <dbReference type="EMBL" id="MBU8827459.1"/>
    </source>
</evidence>
<dbReference type="Gene3D" id="3.40.50.1010">
    <property type="entry name" value="5'-nuclease"/>
    <property type="match status" value="1"/>
</dbReference>
<evidence type="ECO:0000256" key="3">
    <source>
        <dbReference type="ARBA" id="ARBA00022723"/>
    </source>
</evidence>
<organism evidence="7 8">
    <name type="scientific">Mycolicibacterium goodii</name>
    <name type="common">Mycobacterium goodii</name>
    <dbReference type="NCBI Taxonomy" id="134601"/>
    <lineage>
        <taxon>Bacteria</taxon>
        <taxon>Bacillati</taxon>
        <taxon>Actinomycetota</taxon>
        <taxon>Actinomycetes</taxon>
        <taxon>Mycobacteriales</taxon>
        <taxon>Mycobacteriaceae</taxon>
        <taxon>Mycolicibacterium</taxon>
    </lineage>
</organism>
<evidence type="ECO:0000256" key="1">
    <source>
        <dbReference type="ARBA" id="ARBA00022649"/>
    </source>
</evidence>
<keyword evidence="5" id="KW-0460">Magnesium</keyword>